<dbReference type="PANTHER" id="PTHR46060">
    <property type="entry name" value="MARINER MOS1 TRANSPOSASE-LIKE PROTEIN"/>
    <property type="match status" value="1"/>
</dbReference>
<reference evidence="1 2" key="1">
    <citation type="journal article" date="2014" name="Nat. Commun.">
        <title>Molecular traces of alternative social organization in a termite genome.</title>
        <authorList>
            <person name="Terrapon N."/>
            <person name="Li C."/>
            <person name="Robertson H.M."/>
            <person name="Ji L."/>
            <person name="Meng X."/>
            <person name="Booth W."/>
            <person name="Chen Z."/>
            <person name="Childers C.P."/>
            <person name="Glastad K.M."/>
            <person name="Gokhale K."/>
            <person name="Gowin J."/>
            <person name="Gronenberg W."/>
            <person name="Hermansen R.A."/>
            <person name="Hu H."/>
            <person name="Hunt B.G."/>
            <person name="Huylmans A.K."/>
            <person name="Khalil S.M."/>
            <person name="Mitchell R.D."/>
            <person name="Munoz-Torres M.C."/>
            <person name="Mustard J.A."/>
            <person name="Pan H."/>
            <person name="Reese J.T."/>
            <person name="Scharf M.E."/>
            <person name="Sun F."/>
            <person name="Vogel H."/>
            <person name="Xiao J."/>
            <person name="Yang W."/>
            <person name="Yang Z."/>
            <person name="Yang Z."/>
            <person name="Zhou J."/>
            <person name="Zhu J."/>
            <person name="Brent C.S."/>
            <person name="Elsik C.G."/>
            <person name="Goodisman M.A."/>
            <person name="Liberles D.A."/>
            <person name="Roe R.M."/>
            <person name="Vargo E.L."/>
            <person name="Vilcinskas A."/>
            <person name="Wang J."/>
            <person name="Bornberg-Bauer E."/>
            <person name="Korb J."/>
            <person name="Zhang G."/>
            <person name="Liebig J."/>
        </authorList>
    </citation>
    <scope>NUCLEOTIDE SEQUENCE [LARGE SCALE GENOMIC DNA]</scope>
    <source>
        <tissue evidence="1">Whole organism</tissue>
    </source>
</reference>
<dbReference type="STRING" id="136037.A0A067RKZ7"/>
<dbReference type="PANTHER" id="PTHR46060:SF1">
    <property type="entry name" value="MARINER MOS1 TRANSPOSASE-LIKE PROTEIN"/>
    <property type="match status" value="1"/>
</dbReference>
<dbReference type="Proteomes" id="UP000027135">
    <property type="component" value="Unassembled WGS sequence"/>
</dbReference>
<feature type="non-terminal residue" evidence="1">
    <location>
        <position position="1"/>
    </location>
</feature>
<keyword evidence="2" id="KW-1185">Reference proteome</keyword>
<organism evidence="1 2">
    <name type="scientific">Zootermopsis nevadensis</name>
    <name type="common">Dampwood termite</name>
    <dbReference type="NCBI Taxonomy" id="136037"/>
    <lineage>
        <taxon>Eukaryota</taxon>
        <taxon>Metazoa</taxon>
        <taxon>Ecdysozoa</taxon>
        <taxon>Arthropoda</taxon>
        <taxon>Hexapoda</taxon>
        <taxon>Insecta</taxon>
        <taxon>Pterygota</taxon>
        <taxon>Neoptera</taxon>
        <taxon>Polyneoptera</taxon>
        <taxon>Dictyoptera</taxon>
        <taxon>Blattodea</taxon>
        <taxon>Blattoidea</taxon>
        <taxon>Termitoidae</taxon>
        <taxon>Termopsidae</taxon>
        <taxon>Zootermopsis</taxon>
    </lineage>
</organism>
<dbReference type="InterPro" id="IPR052709">
    <property type="entry name" value="Transposase-MT_Hybrid"/>
</dbReference>
<dbReference type="AlphaFoldDB" id="A0A067RKZ7"/>
<accession>A0A067RKZ7</accession>
<dbReference type="InParanoid" id="A0A067RKZ7"/>
<gene>
    <name evidence="1" type="ORF">L798_10791</name>
</gene>
<sequence length="78" mass="9032">LIYSPYSPDLAPSDFHLFLHLKKFLSGQCQRFENDREAEMVVTQWVPSQAADFYDTGIQKLVPRYDKCLNSGGEYVEK</sequence>
<dbReference type="Gene3D" id="3.30.420.10">
    <property type="entry name" value="Ribonuclease H-like superfamily/Ribonuclease H"/>
    <property type="match status" value="1"/>
</dbReference>
<dbReference type="InterPro" id="IPR036397">
    <property type="entry name" value="RNaseH_sf"/>
</dbReference>
<evidence type="ECO:0000313" key="1">
    <source>
        <dbReference type="EMBL" id="KDR24502.1"/>
    </source>
</evidence>
<dbReference type="GO" id="GO:0003676">
    <property type="term" value="F:nucleic acid binding"/>
    <property type="evidence" value="ECO:0007669"/>
    <property type="project" value="InterPro"/>
</dbReference>
<evidence type="ECO:0008006" key="3">
    <source>
        <dbReference type="Google" id="ProtNLM"/>
    </source>
</evidence>
<proteinExistence type="predicted"/>
<dbReference type="EMBL" id="KK852408">
    <property type="protein sequence ID" value="KDR24502.1"/>
    <property type="molecule type" value="Genomic_DNA"/>
</dbReference>
<dbReference type="OMA" id="YPFRYIK"/>
<name>A0A067RKZ7_ZOONE</name>
<evidence type="ECO:0000313" key="2">
    <source>
        <dbReference type="Proteomes" id="UP000027135"/>
    </source>
</evidence>
<protein>
    <recommendedName>
        <fullName evidence="3">Histone-lysine N-methyltransferase SETMAR</fullName>
    </recommendedName>
</protein>